<evidence type="ECO:0000313" key="3">
    <source>
        <dbReference type="EMBL" id="CAF0758022.1"/>
    </source>
</evidence>
<feature type="transmembrane region" description="Helical" evidence="1">
    <location>
        <begin position="114"/>
        <end position="136"/>
    </location>
</feature>
<feature type="transmembrane region" description="Helical" evidence="1">
    <location>
        <begin position="142"/>
        <end position="160"/>
    </location>
</feature>
<reference evidence="3" key="1">
    <citation type="submission" date="2021-02" db="EMBL/GenBank/DDBJ databases">
        <authorList>
            <person name="Nowell W R."/>
        </authorList>
    </citation>
    <scope>NUCLEOTIDE SEQUENCE</scope>
</reference>
<dbReference type="EMBL" id="CAJNOL010000004">
    <property type="protein sequence ID" value="CAF0729582.1"/>
    <property type="molecule type" value="Genomic_DNA"/>
</dbReference>
<evidence type="ECO:0000313" key="5">
    <source>
        <dbReference type="Proteomes" id="UP000663870"/>
    </source>
</evidence>
<evidence type="ECO:0000256" key="1">
    <source>
        <dbReference type="SAM" id="Phobius"/>
    </source>
</evidence>
<feature type="transmembrane region" description="Helical" evidence="1">
    <location>
        <begin position="172"/>
        <end position="197"/>
    </location>
</feature>
<dbReference type="AlphaFoldDB" id="A0A813Q1F6"/>
<dbReference type="Proteomes" id="UP000663854">
    <property type="component" value="Unassembled WGS sequence"/>
</dbReference>
<dbReference type="Proteomes" id="UP000663870">
    <property type="component" value="Unassembled WGS sequence"/>
</dbReference>
<evidence type="ECO:0000313" key="2">
    <source>
        <dbReference type="EMBL" id="CAF0729582.1"/>
    </source>
</evidence>
<feature type="transmembrane region" description="Helical" evidence="1">
    <location>
        <begin position="217"/>
        <end position="237"/>
    </location>
</feature>
<feature type="transmembrane region" description="Helical" evidence="1">
    <location>
        <begin position="249"/>
        <end position="268"/>
    </location>
</feature>
<dbReference type="EMBL" id="CAJNOH010000016">
    <property type="protein sequence ID" value="CAF0758022.1"/>
    <property type="molecule type" value="Genomic_DNA"/>
</dbReference>
<dbReference type="PANTHER" id="PTHR13568">
    <property type="entry name" value="FAM11A, B PROTEIN"/>
    <property type="match status" value="1"/>
</dbReference>
<keyword evidence="1" id="KW-0812">Transmembrane</keyword>
<sequence>MDTSRYIQSCNPSRFVITFSLLIFSILFALRIDEHIKISYWLVFLPLFIWKLFVILGACTGIFVWCRNGEQNRIIRTPDNDCQALIIYFLMHILIFTFELLTCDKLENHLDTRWIICFIPLLICTLLSFISCLWSLKVQRNFLIQGFIAANGLFFLFFPFRLDYFITWRYVIVFIPVWISLCIALLFIIAKFILAIIYRCSHHLLSNYRELSTITEVITYTILFIPFSIFSILLVDRLDHEDNDQIQKLSFTVIAIPLWIALIAWLSFSFGATDTNPWWFGLRRNLCEIILDQCPFISLYFNNQFKFRSHSSRNDLISDMTILTTVKNLESININKLTIPDTDNQTNLTTQYHFISLLEPD</sequence>
<gene>
    <name evidence="2" type="ORF">JXQ802_LOCUS395</name>
    <name evidence="3" type="ORF">PYM288_LOCUS2451</name>
</gene>
<evidence type="ECO:0000313" key="4">
    <source>
        <dbReference type="Proteomes" id="UP000663854"/>
    </source>
</evidence>
<feature type="transmembrane region" description="Helical" evidence="1">
    <location>
        <begin position="12"/>
        <end position="30"/>
    </location>
</feature>
<accession>A0A813Q1F6</accession>
<keyword evidence="5" id="KW-1185">Reference proteome</keyword>
<feature type="transmembrane region" description="Helical" evidence="1">
    <location>
        <begin position="85"/>
        <end position="102"/>
    </location>
</feature>
<dbReference type="Pfam" id="PF10269">
    <property type="entry name" value="Tmemb_185A"/>
    <property type="match status" value="1"/>
</dbReference>
<comment type="caution">
    <text evidence="3">The sequence shown here is derived from an EMBL/GenBank/DDBJ whole genome shotgun (WGS) entry which is preliminary data.</text>
</comment>
<dbReference type="InterPro" id="IPR019396">
    <property type="entry name" value="TM_Fragile-X-F-assoc"/>
</dbReference>
<feature type="transmembrane region" description="Helical" evidence="1">
    <location>
        <begin position="42"/>
        <end position="65"/>
    </location>
</feature>
<dbReference type="PANTHER" id="PTHR13568:SF6">
    <property type="entry name" value="TRANSMEMBRANE PROTEIN 185A"/>
    <property type="match status" value="1"/>
</dbReference>
<proteinExistence type="predicted"/>
<keyword evidence="1" id="KW-1133">Transmembrane helix</keyword>
<organism evidence="3 4">
    <name type="scientific">Rotaria sordida</name>
    <dbReference type="NCBI Taxonomy" id="392033"/>
    <lineage>
        <taxon>Eukaryota</taxon>
        <taxon>Metazoa</taxon>
        <taxon>Spiralia</taxon>
        <taxon>Gnathifera</taxon>
        <taxon>Rotifera</taxon>
        <taxon>Eurotatoria</taxon>
        <taxon>Bdelloidea</taxon>
        <taxon>Philodinida</taxon>
        <taxon>Philodinidae</taxon>
        <taxon>Rotaria</taxon>
    </lineage>
</organism>
<keyword evidence="1" id="KW-0472">Membrane</keyword>
<name>A0A813Q1F6_9BILA</name>
<protein>
    <submittedName>
        <fullName evidence="3">Uncharacterized protein</fullName>
    </submittedName>
</protein>